<keyword evidence="7" id="KW-1185">Reference proteome</keyword>
<dbReference type="InterPro" id="IPR025743">
    <property type="entry name" value="TssM1_N"/>
</dbReference>
<sequence length="1300" mass="141327">MNRFWSLLFDPRVLAVLGLSALAAFLFLGARELEVALIYAGLALGVALLVALVIWSVRRVRANRAAKRLQEAIEDDAEQATLTIRAEDRKPAEALRDRLLTAVKTIRTSRLGQLSGAAALYELPWYIVIGNPAAGKSSAVIKSGLNFPLAADGTRLESAVVQGIGGTRNCDWFMTSEGILLDTAGRYSVHEEDRAEWLGFLGLLKKHRPMAPINGVLVAVSVAELTQGKPEQAIQLAKRLRQRVQELTEKLEVFAPLYLVFTKADLIAGFAEFFEDFDRAERDRVWGATLPFAPDSGAAKDGGGERRIDAVAAFDRHFDELRDGLKEIALARMSLQRGQALPTGLLTFPLEFDAAKPALRAFVATLFEDNPYQFRPVFRGFYFTSAVQEGSASSRASEEVARRFALGARRERTTARVVAANGFFLKDLFQRVIFADKHLVRQYASRSKQRARMLTFAAAVGVLALALTGWSWTWLGNRQLLQDVQADLAQAARLQDGRVDLAARLEALELLQYRIEQLAGWQDKRPFGLGLGLYQGEAIERKLRQEYYAGLRQVLLQPVARAIEGYLGEVNAHADQLQPLTRPPESGARAVPAAFAAAAPVAAAAAPAVAAATSRYADASPTDVEDAYNALKTYLMLAERQRMEPGHLKDQIARFWRGWLERQRGNQPPEVFKRRAENVIGFAMAQLQDPAFPTLDNNFALVDVTRANLRRVMRGMPARERVYAEVKARASTRFAQITVANIVGEPGRNVIAGSVVVPGTFTREAWDGYIEKAFKDAANGELQSTDWVLQTAARDDLTLEGSPDQIRKSLTELYKTEYVREWQRFLQGIAIAEFPSFAVAVQQMNRLGDPASSPIKQVLTTLNDQTSWDNPSVINERAGQLQRGFIEWFKQSILRMAPSRVEVKVDVTGGNGAIPMGPIGREFAALHKLMAPRDGQASLLGDYLKALGALRTRFNEIGTQGDPGPAARKLMATTLEGGSSEFVGAVRLVEEQMLAGMTETARGSLRPLLLRPLMQGFAVLLTPAETELNRAWAAQVHEPFQRTLAGKYPFDAQSKVEAVPQEIAKLFGPGGAVAKFADESLGPLVLRRGDSIVARTWLDMGVRLKPEFGTQFAHWVAPLDGAAGGAAPAAAASPAAAQTSFQILPQGAPGLSEYSVEIDGQVLRYRNGAAVWTPFVWPNAAGTPGARITGVTVEGRTIELLNVPGRFGLQRMFETAQRRKLADGANELSWAQGSLSVTLHLRVISQPGAPAAAAATPAAGGGLRALKLPATIAGGDEAMPAAMPVALAASGPGRGTKAMQ</sequence>
<gene>
    <name evidence="6" type="primary">tssM</name>
    <name evidence="6" type="ORF">HLB44_20830</name>
</gene>
<feature type="domain" description="Type VI secretion system component TssM1 N-terminal" evidence="4">
    <location>
        <begin position="191"/>
        <end position="458"/>
    </location>
</feature>
<feature type="transmembrane region" description="Helical" evidence="1">
    <location>
        <begin position="36"/>
        <end position="57"/>
    </location>
</feature>
<dbReference type="RefSeq" id="WP_173126347.1">
    <property type="nucleotide sequence ID" value="NZ_JABRWJ010000006.1"/>
</dbReference>
<organism evidence="6 7">
    <name type="scientific">Pseudaquabacterium terrae</name>
    <dbReference type="NCBI Taxonomy" id="2732868"/>
    <lineage>
        <taxon>Bacteria</taxon>
        <taxon>Pseudomonadati</taxon>
        <taxon>Pseudomonadota</taxon>
        <taxon>Betaproteobacteria</taxon>
        <taxon>Burkholderiales</taxon>
        <taxon>Sphaerotilaceae</taxon>
        <taxon>Pseudaquabacterium</taxon>
    </lineage>
</organism>
<feature type="transmembrane region" description="Helical" evidence="1">
    <location>
        <begin position="12"/>
        <end position="30"/>
    </location>
</feature>
<dbReference type="InterPro" id="IPR010623">
    <property type="entry name" value="IcmF_C"/>
</dbReference>
<dbReference type="Pfam" id="PF21070">
    <property type="entry name" value="IcmF_helical"/>
    <property type="match status" value="1"/>
</dbReference>
<dbReference type="InterPro" id="IPR048677">
    <property type="entry name" value="TssM1_hel"/>
</dbReference>
<evidence type="ECO:0000256" key="1">
    <source>
        <dbReference type="SAM" id="Phobius"/>
    </source>
</evidence>
<dbReference type="InterPro" id="IPR053156">
    <property type="entry name" value="T6SS_TssM-like"/>
</dbReference>
<dbReference type="Pfam" id="PF06744">
    <property type="entry name" value="IcmF_C"/>
    <property type="match status" value="1"/>
</dbReference>
<dbReference type="SUPFAM" id="SSF52540">
    <property type="entry name" value="P-loop containing nucleoside triphosphate hydrolases"/>
    <property type="match status" value="1"/>
</dbReference>
<dbReference type="NCBIfam" id="TIGR03348">
    <property type="entry name" value="VI_IcmF"/>
    <property type="match status" value="1"/>
</dbReference>
<proteinExistence type="predicted"/>
<feature type="transmembrane region" description="Helical" evidence="1">
    <location>
        <begin position="453"/>
        <end position="475"/>
    </location>
</feature>
<dbReference type="Pfam" id="PF14331">
    <property type="entry name" value="IcmF-related_N"/>
    <property type="match status" value="1"/>
</dbReference>
<dbReference type="InterPro" id="IPR027417">
    <property type="entry name" value="P-loop_NTPase"/>
</dbReference>
<evidence type="ECO:0000313" key="6">
    <source>
        <dbReference type="EMBL" id="NRF69450.1"/>
    </source>
</evidence>
<keyword evidence="1" id="KW-0472">Membrane</keyword>
<evidence type="ECO:0000259" key="2">
    <source>
        <dbReference type="Pfam" id="PF06744"/>
    </source>
</evidence>
<dbReference type="Pfam" id="PF06761">
    <property type="entry name" value="IcmF-related"/>
    <property type="match status" value="1"/>
</dbReference>
<comment type="caution">
    <text evidence="6">The sequence shown here is derived from an EMBL/GenBank/DDBJ whole genome shotgun (WGS) entry which is preliminary data.</text>
</comment>
<dbReference type="PANTHER" id="PTHR36153:SF1">
    <property type="entry name" value="TYPE VI SECRETION SYSTEM COMPONENT TSSM1"/>
    <property type="match status" value="1"/>
</dbReference>
<feature type="domain" description="Type VI secretion system component TssM1 helical" evidence="5">
    <location>
        <begin position="1023"/>
        <end position="1109"/>
    </location>
</feature>
<keyword evidence="1" id="KW-0812">Transmembrane</keyword>
<evidence type="ECO:0000259" key="5">
    <source>
        <dbReference type="Pfam" id="PF21070"/>
    </source>
</evidence>
<evidence type="ECO:0000259" key="4">
    <source>
        <dbReference type="Pfam" id="PF14331"/>
    </source>
</evidence>
<protein>
    <submittedName>
        <fullName evidence="6">Type VI secretion system membrane subunit TssM</fullName>
    </submittedName>
</protein>
<dbReference type="InterPro" id="IPR017731">
    <property type="entry name" value="TssM1-like"/>
</dbReference>
<feature type="domain" description="Type VI secretion system IcmF C-terminal" evidence="2">
    <location>
        <begin position="1141"/>
        <end position="1243"/>
    </location>
</feature>
<evidence type="ECO:0000259" key="3">
    <source>
        <dbReference type="Pfam" id="PF06761"/>
    </source>
</evidence>
<keyword evidence="1" id="KW-1133">Transmembrane helix</keyword>
<reference evidence="6 7" key="1">
    <citation type="submission" date="2020-05" db="EMBL/GenBank/DDBJ databases">
        <title>Aquincola sp. isolate from soil.</title>
        <authorList>
            <person name="Han J."/>
            <person name="Kim D.-U."/>
        </authorList>
    </citation>
    <scope>NUCLEOTIDE SEQUENCE [LARGE SCALE GENOMIC DNA]</scope>
    <source>
        <strain evidence="6 7">S2</strain>
    </source>
</reference>
<dbReference type="InterPro" id="IPR009612">
    <property type="entry name" value="IcmF-rel"/>
</dbReference>
<accession>A0ABX2EL96</accession>
<dbReference type="EMBL" id="JABRWJ010000006">
    <property type="protein sequence ID" value="NRF69450.1"/>
    <property type="molecule type" value="Genomic_DNA"/>
</dbReference>
<dbReference type="PANTHER" id="PTHR36153">
    <property type="entry name" value="INNER MEMBRANE PROTEIN-RELATED"/>
    <property type="match status" value="1"/>
</dbReference>
<name>A0ABX2EL96_9BURK</name>
<evidence type="ECO:0000313" key="7">
    <source>
        <dbReference type="Proteomes" id="UP000737171"/>
    </source>
</evidence>
<feature type="domain" description="IcmF-related" evidence="3">
    <location>
        <begin position="505"/>
        <end position="867"/>
    </location>
</feature>
<dbReference type="Proteomes" id="UP000737171">
    <property type="component" value="Unassembled WGS sequence"/>
</dbReference>